<evidence type="ECO:0000256" key="8">
    <source>
        <dbReference type="ARBA" id="ARBA00022837"/>
    </source>
</evidence>
<evidence type="ECO:0000256" key="2">
    <source>
        <dbReference type="ARBA" id="ARBA00004569"/>
    </source>
</evidence>
<keyword evidence="11" id="KW-0496">Mitochondrion</keyword>
<dbReference type="GO" id="GO:0036444">
    <property type="term" value="P:calcium import into the mitochondrion"/>
    <property type="evidence" value="ECO:0007669"/>
    <property type="project" value="TreeGrafter"/>
</dbReference>
<feature type="domain" description="EF-hand" evidence="14">
    <location>
        <begin position="139"/>
        <end position="167"/>
    </location>
</feature>
<dbReference type="GO" id="GO:1990246">
    <property type="term" value="C:uniplex complex"/>
    <property type="evidence" value="ECO:0007669"/>
    <property type="project" value="TreeGrafter"/>
</dbReference>
<reference evidence="15" key="1">
    <citation type="submission" date="2019-06" db="EMBL/GenBank/DDBJ databases">
        <authorList>
            <person name="Zheng W."/>
        </authorList>
    </citation>
    <scope>NUCLEOTIDE SEQUENCE</scope>
    <source>
        <strain evidence="15">QDHG01</strain>
    </source>
</reference>
<evidence type="ECO:0000256" key="11">
    <source>
        <dbReference type="ARBA" id="ARBA00023128"/>
    </source>
</evidence>
<evidence type="ECO:0000256" key="4">
    <source>
        <dbReference type="ARBA" id="ARBA00022568"/>
    </source>
</evidence>
<dbReference type="Gene3D" id="1.10.238.10">
    <property type="entry name" value="EF-hand"/>
    <property type="match status" value="1"/>
</dbReference>
<dbReference type="InterPro" id="IPR018247">
    <property type="entry name" value="EF_Hand_1_Ca_BS"/>
</dbReference>
<comment type="similarity">
    <text evidence="13">Belongs to the MICU1 family. MICU1 subfamily.</text>
</comment>
<feature type="domain" description="EF-hand" evidence="14">
    <location>
        <begin position="366"/>
        <end position="401"/>
    </location>
</feature>
<dbReference type="InterPro" id="IPR002048">
    <property type="entry name" value="EF_hand_dom"/>
</dbReference>
<keyword evidence="4" id="KW-0109">Calcium transport</keyword>
<keyword evidence="5" id="KW-0479">Metal-binding</keyword>
<dbReference type="GO" id="GO:0005758">
    <property type="term" value="C:mitochondrial intermembrane space"/>
    <property type="evidence" value="ECO:0007669"/>
    <property type="project" value="UniProtKB-SubCell"/>
</dbReference>
<comment type="subcellular location">
    <subcellularLocation>
        <location evidence="1">Mitochondrion inner membrane</location>
    </subcellularLocation>
    <subcellularLocation>
        <location evidence="2">Mitochondrion intermembrane space</location>
    </subcellularLocation>
</comment>
<evidence type="ECO:0000256" key="5">
    <source>
        <dbReference type="ARBA" id="ARBA00022723"/>
    </source>
</evidence>
<dbReference type="PANTHER" id="PTHR12294:SF1">
    <property type="entry name" value="CALCIUM UPTAKE PROTEIN 1, MITOCHONDRIAL"/>
    <property type="match status" value="1"/>
</dbReference>
<dbReference type="PROSITE" id="PS00018">
    <property type="entry name" value="EF_HAND_1"/>
    <property type="match status" value="2"/>
</dbReference>
<dbReference type="OrthoDB" id="186625at2759"/>
<keyword evidence="16" id="KW-1185">Reference proteome</keyword>
<evidence type="ECO:0000256" key="3">
    <source>
        <dbReference type="ARBA" id="ARBA00022448"/>
    </source>
</evidence>
<evidence type="ECO:0000256" key="1">
    <source>
        <dbReference type="ARBA" id="ARBA00004273"/>
    </source>
</evidence>
<comment type="caution">
    <text evidence="15">The sequence shown here is derived from an EMBL/GenBank/DDBJ whole genome shotgun (WGS) entry which is preliminary data.</text>
</comment>
<dbReference type="SMART" id="SM00054">
    <property type="entry name" value="EFh"/>
    <property type="match status" value="2"/>
</dbReference>
<evidence type="ECO:0000256" key="9">
    <source>
        <dbReference type="ARBA" id="ARBA00022946"/>
    </source>
</evidence>
<dbReference type="InterPro" id="IPR039800">
    <property type="entry name" value="MICU1/2/3"/>
</dbReference>
<evidence type="ECO:0000256" key="12">
    <source>
        <dbReference type="ARBA" id="ARBA00023136"/>
    </source>
</evidence>
<proteinExistence type="inferred from homology"/>
<evidence type="ECO:0000256" key="10">
    <source>
        <dbReference type="ARBA" id="ARBA00023065"/>
    </source>
</evidence>
<protein>
    <recommendedName>
        <fullName evidence="14">EF-hand domain-containing protein</fullName>
    </recommendedName>
</protein>
<evidence type="ECO:0000256" key="13">
    <source>
        <dbReference type="ARBA" id="ARBA00038333"/>
    </source>
</evidence>
<dbReference type="GO" id="GO:0005509">
    <property type="term" value="F:calcium ion binding"/>
    <property type="evidence" value="ECO:0007669"/>
    <property type="project" value="InterPro"/>
</dbReference>
<dbReference type="PROSITE" id="PS50222">
    <property type="entry name" value="EF_HAND_2"/>
    <property type="match status" value="2"/>
</dbReference>
<dbReference type="InterPro" id="IPR011992">
    <property type="entry name" value="EF-hand-dom_pair"/>
</dbReference>
<evidence type="ECO:0000313" key="15">
    <source>
        <dbReference type="EMBL" id="TNV81655.1"/>
    </source>
</evidence>
<keyword evidence="8" id="KW-0106">Calcium</keyword>
<sequence>MSKLYLALRNARAHPVLFLRASTAVSVPSPQTHNNYQQSHSRFSTALLLGGATLALLLSANSNLSECEEAPRQDRIRGTYENKIRFFSPPEKIFETFAHSKDADGKLVMSYADFFRALTPYNYTEIKDNKPYFEKYQPDVLKVADANGDGVISFPEFLFFITLLQLPIGLLAKEFAKVDAKEMKMNRDQFTKTFTNLRKKTLLGQKQTNKSGILDARNISAKEEDFLAANDEIIRQLFTGREHSTLKDFIDFREKLKTALRHYEFHQYGLVDEEKESISVEDFAKSLLVCLPLNHINKYLKRINQIKLEGEVTFVEFIAFQRFIDDVDNIKEKVLAYRYITVEQLRQLADEFTASDDYCKSHKVRITDAQINALVKLLDLDDNGQLDHDEVVGVLEERQMLGQGRDAEIKEAISGGVAKGFQWLKDTLKI</sequence>
<dbReference type="SUPFAM" id="SSF47473">
    <property type="entry name" value="EF-hand"/>
    <property type="match status" value="2"/>
</dbReference>
<dbReference type="EMBL" id="RRYP01005881">
    <property type="protein sequence ID" value="TNV81655.1"/>
    <property type="molecule type" value="Genomic_DNA"/>
</dbReference>
<keyword evidence="3" id="KW-0813">Transport</keyword>
<organism evidence="15 16">
    <name type="scientific">Halteria grandinella</name>
    <dbReference type="NCBI Taxonomy" id="5974"/>
    <lineage>
        <taxon>Eukaryota</taxon>
        <taxon>Sar</taxon>
        <taxon>Alveolata</taxon>
        <taxon>Ciliophora</taxon>
        <taxon>Intramacronucleata</taxon>
        <taxon>Spirotrichea</taxon>
        <taxon>Stichotrichia</taxon>
        <taxon>Sporadotrichida</taxon>
        <taxon>Halteriidae</taxon>
        <taxon>Halteria</taxon>
    </lineage>
</organism>
<dbReference type="Proteomes" id="UP000785679">
    <property type="component" value="Unassembled WGS sequence"/>
</dbReference>
<evidence type="ECO:0000313" key="16">
    <source>
        <dbReference type="Proteomes" id="UP000785679"/>
    </source>
</evidence>
<evidence type="ECO:0000256" key="7">
    <source>
        <dbReference type="ARBA" id="ARBA00022792"/>
    </source>
</evidence>
<keyword evidence="10" id="KW-0406">Ion transport</keyword>
<dbReference type="AlphaFoldDB" id="A0A8J8NWQ6"/>
<evidence type="ECO:0000256" key="6">
    <source>
        <dbReference type="ARBA" id="ARBA00022737"/>
    </source>
</evidence>
<gene>
    <name evidence="15" type="ORF">FGO68_gene3874</name>
</gene>
<dbReference type="Pfam" id="PF13833">
    <property type="entry name" value="EF-hand_8"/>
    <property type="match status" value="1"/>
</dbReference>
<dbReference type="GO" id="GO:0051560">
    <property type="term" value="P:mitochondrial calcium ion homeostasis"/>
    <property type="evidence" value="ECO:0007669"/>
    <property type="project" value="TreeGrafter"/>
</dbReference>
<keyword evidence="9" id="KW-0809">Transit peptide</keyword>
<evidence type="ECO:0000259" key="14">
    <source>
        <dbReference type="PROSITE" id="PS50222"/>
    </source>
</evidence>
<keyword evidence="7" id="KW-0999">Mitochondrion inner membrane</keyword>
<name>A0A8J8NWQ6_HALGN</name>
<dbReference type="PANTHER" id="PTHR12294">
    <property type="entry name" value="EF HAND DOMAIN FAMILY A1,A2-RELATED"/>
    <property type="match status" value="1"/>
</dbReference>
<accession>A0A8J8NWQ6</accession>
<keyword evidence="12" id="KW-0472">Membrane</keyword>
<keyword evidence="6" id="KW-0677">Repeat</keyword>